<feature type="domain" description="NAD(P)-binding" evidence="1">
    <location>
        <begin position="7"/>
        <end position="99"/>
    </location>
</feature>
<reference evidence="2 3" key="1">
    <citation type="submission" date="2021-01" db="EMBL/GenBank/DDBJ databases">
        <title>Whole genome shotgun sequence of Actinoplanes couchii NBRC 106145.</title>
        <authorList>
            <person name="Komaki H."/>
            <person name="Tamura T."/>
        </authorList>
    </citation>
    <scope>NUCLEOTIDE SEQUENCE [LARGE SCALE GENOMIC DNA]</scope>
    <source>
        <strain evidence="2 3">NBRC 106145</strain>
    </source>
</reference>
<dbReference type="PANTHER" id="PTHR43162">
    <property type="match status" value="1"/>
</dbReference>
<dbReference type="Proteomes" id="UP000612282">
    <property type="component" value="Unassembled WGS sequence"/>
</dbReference>
<keyword evidence="3" id="KW-1185">Reference proteome</keyword>
<dbReference type="PANTHER" id="PTHR43162:SF1">
    <property type="entry name" value="PRESTALK A DIFFERENTIATION PROTEIN A"/>
    <property type="match status" value="1"/>
</dbReference>
<dbReference type="RefSeq" id="WP_203809594.1">
    <property type="nucleotide sequence ID" value="NZ_BAAAQE010000105.1"/>
</dbReference>
<evidence type="ECO:0000313" key="2">
    <source>
        <dbReference type="EMBL" id="GID61525.1"/>
    </source>
</evidence>
<dbReference type="InterPro" id="IPR051604">
    <property type="entry name" value="Ergot_Alk_Oxidoreductase"/>
</dbReference>
<dbReference type="InterPro" id="IPR036291">
    <property type="entry name" value="NAD(P)-bd_dom_sf"/>
</dbReference>
<dbReference type="Gene3D" id="3.90.25.10">
    <property type="entry name" value="UDP-galactose 4-epimerase, domain 1"/>
    <property type="match status" value="1"/>
</dbReference>
<dbReference type="Gene3D" id="3.40.50.720">
    <property type="entry name" value="NAD(P)-binding Rossmann-like Domain"/>
    <property type="match status" value="1"/>
</dbReference>
<name>A0ABQ3XSN2_9ACTN</name>
<proteinExistence type="predicted"/>
<dbReference type="Pfam" id="PF13460">
    <property type="entry name" value="NAD_binding_10"/>
    <property type="match status" value="1"/>
</dbReference>
<dbReference type="SUPFAM" id="SSF51735">
    <property type="entry name" value="NAD(P)-binding Rossmann-fold domains"/>
    <property type="match status" value="1"/>
</dbReference>
<protein>
    <submittedName>
        <fullName evidence="2">Oxidoreductase</fullName>
    </submittedName>
</protein>
<dbReference type="InterPro" id="IPR016040">
    <property type="entry name" value="NAD(P)-bd_dom"/>
</dbReference>
<sequence>MTTLVLGATGTTGSLVAKTLKAAGQAVRTASRRPGAADVVFDWYSPSGFAEALDGVHGVYLVLPDGANDPEPVVRPFLEQARDAGVRRITLLSSSAIPVGSPGPGEVAARLPDHVPGWAVLRPSWFASNFTGRHAHARSIRESGEIVSATGDGRIPFIDPADIAAVAAHTLTAPAPVNQALLLTGPQPLSFQEVADQLSTFTGRTIRHRRVDATELSARWEKDGVPRPFAELLAALDEAIAAGAEDRVSSVVEDLTGRRPLSFPEFLATVG</sequence>
<evidence type="ECO:0000259" key="1">
    <source>
        <dbReference type="Pfam" id="PF13460"/>
    </source>
</evidence>
<dbReference type="EMBL" id="BOMG01000129">
    <property type="protein sequence ID" value="GID61525.1"/>
    <property type="molecule type" value="Genomic_DNA"/>
</dbReference>
<organism evidence="2 3">
    <name type="scientific">Actinoplanes couchii</name>
    <dbReference type="NCBI Taxonomy" id="403638"/>
    <lineage>
        <taxon>Bacteria</taxon>
        <taxon>Bacillati</taxon>
        <taxon>Actinomycetota</taxon>
        <taxon>Actinomycetes</taxon>
        <taxon>Micromonosporales</taxon>
        <taxon>Micromonosporaceae</taxon>
        <taxon>Actinoplanes</taxon>
    </lineage>
</organism>
<evidence type="ECO:0000313" key="3">
    <source>
        <dbReference type="Proteomes" id="UP000612282"/>
    </source>
</evidence>
<gene>
    <name evidence="2" type="ORF">Aco03nite_099290</name>
</gene>
<accession>A0ABQ3XSN2</accession>
<comment type="caution">
    <text evidence="2">The sequence shown here is derived from an EMBL/GenBank/DDBJ whole genome shotgun (WGS) entry which is preliminary data.</text>
</comment>